<dbReference type="GO" id="GO:0016757">
    <property type="term" value="F:glycosyltransferase activity"/>
    <property type="evidence" value="ECO:0007669"/>
    <property type="project" value="UniProtKB-KW"/>
</dbReference>
<dbReference type="Proteomes" id="UP000251993">
    <property type="component" value="Chromosome"/>
</dbReference>
<sequence length="792" mass="89601">MRDKIAADHTHYLSIGRNKKVYPENSPAGFSALGTSTPLPDILFITSFPPRECGIATYSQDLMQALNHKFKRSFNIQICPLESESEVHTYANTPKYLLNTDQPKAFTELAEAINEDANIHMVVVQHEFGFFEKKEKDFQQFLEALTKPVIIVFHTVLPHPNGSLKGHVEEIAVIAESIIVMTHYSATILVNEYNIPSEKITVIAHGTHLVPHSDKEELKRKYQLSGKKVLSTFGLLSSGKSIETTLEALPAIVGHNPDVLFLIIGKTHPSVVKHEGEKYRKMLEEKVEKLQLGPYVRFVNYFLPLPDLLEYLQLTDVYLFTSKDPNQAVSGTFSYAISCGCAIISTPIPHAREVLRNDAGIIIDFENAPQLSAAVTSLLADEQLRKNISSNALHRMASTAWENAAIAHAMLFEKIDDGQISLRYSLPEINLGHVKKMTTDFGMIQFATINQPDIDSGYTLDDNARAMVAMCQHFELTLEETDVAAISKYFYFIRYCLQPGGNFLNYVDEQKAFTEQNNETNLADSNGRAIWALGYLISMSNLLPKALGAEAEETMKRALVNVEKMHSTRAMAFTIKGLYYSNTKNKLPKNSELIIQLANRLVQMYRHEASNDWRWFESYLTYANSILPEAMLCAWMDTGNITYKEIAKESFDFLLSKTFRKNKINVISNKSWLQKGEELPAVVAGGEQPIDVAYTILAMSKFYDVFREERYLRKMRTSFDWFLGSNHLNQIIYNPCTGGCYDGLEENYVNLNQGAESTVSYLMARLTVKKYFRSESPSGHAKEYSLKLNRPQ</sequence>
<dbReference type="SUPFAM" id="SSF53756">
    <property type="entry name" value="UDP-Glycosyltransferase/glycogen phosphorylase"/>
    <property type="match status" value="1"/>
</dbReference>
<dbReference type="Gene3D" id="3.40.50.2000">
    <property type="entry name" value="Glycogen Phosphorylase B"/>
    <property type="match status" value="2"/>
</dbReference>
<protein>
    <submittedName>
        <fullName evidence="2">Mannosyltransferase</fullName>
    </submittedName>
</protein>
<dbReference type="RefSeq" id="WP_114067611.1">
    <property type="nucleotide sequence ID" value="NZ_CP030850.1"/>
</dbReference>
<dbReference type="InterPro" id="IPR008928">
    <property type="entry name" value="6-hairpin_glycosidase_sf"/>
</dbReference>
<evidence type="ECO:0000313" key="3">
    <source>
        <dbReference type="Proteomes" id="UP000251993"/>
    </source>
</evidence>
<organism evidence="2 3">
    <name type="scientific">Runella rosea</name>
    <dbReference type="NCBI Taxonomy" id="2259595"/>
    <lineage>
        <taxon>Bacteria</taxon>
        <taxon>Pseudomonadati</taxon>
        <taxon>Bacteroidota</taxon>
        <taxon>Cytophagia</taxon>
        <taxon>Cytophagales</taxon>
        <taxon>Spirosomataceae</taxon>
        <taxon>Runella</taxon>
    </lineage>
</organism>
<keyword evidence="2" id="KW-0328">Glycosyltransferase</keyword>
<dbReference type="SUPFAM" id="SSF48208">
    <property type="entry name" value="Six-hairpin glycosidases"/>
    <property type="match status" value="1"/>
</dbReference>
<proteinExistence type="predicted"/>
<keyword evidence="3" id="KW-1185">Reference proteome</keyword>
<dbReference type="PANTHER" id="PTHR12526">
    <property type="entry name" value="GLYCOSYLTRANSFERASE"/>
    <property type="match status" value="1"/>
</dbReference>
<evidence type="ECO:0000259" key="1">
    <source>
        <dbReference type="Pfam" id="PF00534"/>
    </source>
</evidence>
<dbReference type="OrthoDB" id="9765330at2"/>
<reference evidence="2 3" key="1">
    <citation type="submission" date="2018-07" db="EMBL/GenBank/DDBJ databases">
        <title>Genome sequencing of Runella.</title>
        <authorList>
            <person name="Baek M.-G."/>
            <person name="Yi H."/>
        </authorList>
    </citation>
    <scope>NUCLEOTIDE SEQUENCE [LARGE SCALE GENOMIC DNA]</scope>
    <source>
        <strain evidence="2 3">HYN0085</strain>
    </source>
</reference>
<dbReference type="PANTHER" id="PTHR12526:SF572">
    <property type="entry name" value="BLL5144 PROTEIN"/>
    <property type="match status" value="1"/>
</dbReference>
<dbReference type="AlphaFoldDB" id="A0A344TJK9"/>
<name>A0A344TJK9_9BACT</name>
<evidence type="ECO:0000313" key="2">
    <source>
        <dbReference type="EMBL" id="AXE18830.1"/>
    </source>
</evidence>
<dbReference type="KEGG" id="run:DR864_14260"/>
<dbReference type="InterPro" id="IPR001296">
    <property type="entry name" value="Glyco_trans_1"/>
</dbReference>
<keyword evidence="2" id="KW-0808">Transferase</keyword>
<gene>
    <name evidence="2" type="ORF">DR864_14260</name>
</gene>
<feature type="domain" description="Glycosyl transferase family 1" evidence="1">
    <location>
        <begin position="214"/>
        <end position="392"/>
    </location>
</feature>
<accession>A0A344TJK9</accession>
<dbReference type="Pfam" id="PF00534">
    <property type="entry name" value="Glycos_transf_1"/>
    <property type="match status" value="1"/>
</dbReference>
<dbReference type="GO" id="GO:0005975">
    <property type="term" value="P:carbohydrate metabolic process"/>
    <property type="evidence" value="ECO:0007669"/>
    <property type="project" value="InterPro"/>
</dbReference>
<dbReference type="EMBL" id="CP030850">
    <property type="protein sequence ID" value="AXE18830.1"/>
    <property type="molecule type" value="Genomic_DNA"/>
</dbReference>